<feature type="chain" id="PRO_5037425775" description="Diacylglycerol O-acyltransferase / trehalose O-mycolyltransferase" evidence="1">
    <location>
        <begin position="26"/>
        <end position="313"/>
    </location>
</feature>
<dbReference type="Gene3D" id="3.40.50.1820">
    <property type="entry name" value="alpha/beta hydrolase"/>
    <property type="match status" value="1"/>
</dbReference>
<evidence type="ECO:0000256" key="1">
    <source>
        <dbReference type="SAM" id="SignalP"/>
    </source>
</evidence>
<dbReference type="SUPFAM" id="SSF53474">
    <property type="entry name" value="alpha/beta-Hydrolases"/>
    <property type="match status" value="1"/>
</dbReference>
<protein>
    <recommendedName>
        <fullName evidence="4">Diacylglycerol O-acyltransferase / trehalose O-mycolyltransferase</fullName>
    </recommendedName>
</protein>
<evidence type="ECO:0000313" key="2">
    <source>
        <dbReference type="EMBL" id="GGB41677.1"/>
    </source>
</evidence>
<sequence>MIAALVALSAVLGFGVAVGTGTASAAPVRQTWWLDGCGMPKVQVHAWTRPGNYKTVIALDGLRATNDKSGWEYNTRIQDMASSGVNVIEPIGGMASFYSNWDAPSNLNGQKYKYMWSCVINNRLIPMLDQKGLAVGPAHKYAIMGISMGGSSAMIIGANNPRISHLFSMSGYLNLSAPGMRTAIRVAMLDAGIEAGMGPFNSDSMWGPPWSGRWYDNDPFVQINKMHNKKVRIGAGGGFWGQYNAVGSVGDFIGNVEGTPLEQLAWAQTRAFQVQALVNHVPITTDFPIVGTHTWGYWSDMVWRAKNSGWFHD</sequence>
<dbReference type="InterPro" id="IPR029058">
    <property type="entry name" value="AB_hydrolase_fold"/>
</dbReference>
<comment type="caution">
    <text evidence="2">The sequence shown here is derived from an EMBL/GenBank/DDBJ whole genome shotgun (WGS) entry which is preliminary data.</text>
</comment>
<evidence type="ECO:0008006" key="4">
    <source>
        <dbReference type="Google" id="ProtNLM"/>
    </source>
</evidence>
<reference evidence="2" key="1">
    <citation type="journal article" date="2014" name="Int. J. Syst. Evol. Microbiol.">
        <title>Complete genome sequence of Corynebacterium casei LMG S-19264T (=DSM 44701T), isolated from a smear-ripened cheese.</title>
        <authorList>
            <consortium name="US DOE Joint Genome Institute (JGI-PGF)"/>
            <person name="Walter F."/>
            <person name="Albersmeier A."/>
            <person name="Kalinowski J."/>
            <person name="Ruckert C."/>
        </authorList>
    </citation>
    <scope>NUCLEOTIDE SEQUENCE</scope>
    <source>
        <strain evidence="2">CGMCC 1.12827</strain>
    </source>
</reference>
<feature type="signal peptide" evidence="1">
    <location>
        <begin position="1"/>
        <end position="25"/>
    </location>
</feature>
<dbReference type="AlphaFoldDB" id="A0A916TE81"/>
<keyword evidence="1" id="KW-0732">Signal</keyword>
<dbReference type="Pfam" id="PF00756">
    <property type="entry name" value="Esterase"/>
    <property type="match status" value="1"/>
</dbReference>
<accession>A0A916TE81</accession>
<gene>
    <name evidence="2" type="ORF">GCM10011489_31550</name>
</gene>
<dbReference type="Proteomes" id="UP000621454">
    <property type="component" value="Unassembled WGS sequence"/>
</dbReference>
<evidence type="ECO:0000313" key="3">
    <source>
        <dbReference type="Proteomes" id="UP000621454"/>
    </source>
</evidence>
<dbReference type="RefSeq" id="WP_188587549.1">
    <property type="nucleotide sequence ID" value="NZ_BMGC01000029.1"/>
</dbReference>
<name>A0A916TE81_9ACTN</name>
<proteinExistence type="predicted"/>
<reference evidence="2" key="2">
    <citation type="submission" date="2020-09" db="EMBL/GenBank/DDBJ databases">
        <authorList>
            <person name="Sun Q."/>
            <person name="Zhou Y."/>
        </authorList>
    </citation>
    <scope>NUCLEOTIDE SEQUENCE</scope>
    <source>
        <strain evidence="2">CGMCC 1.12827</strain>
    </source>
</reference>
<dbReference type="EMBL" id="BMGC01000029">
    <property type="protein sequence ID" value="GGB41677.1"/>
    <property type="molecule type" value="Genomic_DNA"/>
</dbReference>
<organism evidence="2 3">
    <name type="scientific">Gordonia jinhuaensis</name>
    <dbReference type="NCBI Taxonomy" id="1517702"/>
    <lineage>
        <taxon>Bacteria</taxon>
        <taxon>Bacillati</taxon>
        <taxon>Actinomycetota</taxon>
        <taxon>Actinomycetes</taxon>
        <taxon>Mycobacteriales</taxon>
        <taxon>Gordoniaceae</taxon>
        <taxon>Gordonia</taxon>
    </lineage>
</organism>
<dbReference type="InterPro" id="IPR000801">
    <property type="entry name" value="Esterase-like"/>
</dbReference>
<keyword evidence="3" id="KW-1185">Reference proteome</keyword>